<name>A0A1J7BBS5_9ACTN</name>
<evidence type="ECO:0000259" key="3">
    <source>
        <dbReference type="Pfam" id="PF02470"/>
    </source>
</evidence>
<evidence type="ECO:0000313" key="6">
    <source>
        <dbReference type="Proteomes" id="UP000243342"/>
    </source>
</evidence>
<evidence type="ECO:0000259" key="4">
    <source>
        <dbReference type="Pfam" id="PF11887"/>
    </source>
</evidence>
<dbReference type="InterPro" id="IPR005693">
    <property type="entry name" value="Mce"/>
</dbReference>
<feature type="domain" description="Mce/MlaD" evidence="3">
    <location>
        <begin position="50"/>
        <end position="122"/>
    </location>
</feature>
<comment type="caution">
    <text evidence="5">The sequence shown here is derived from an EMBL/GenBank/DDBJ whole genome shotgun (WGS) entry which is preliminary data.</text>
</comment>
<dbReference type="PANTHER" id="PTHR33371:SF4">
    <property type="entry name" value="INTERMEMBRANE PHOSPHOLIPID TRANSPORT SYSTEM BINDING PROTEIN MLAD"/>
    <property type="match status" value="1"/>
</dbReference>
<feature type="domain" description="Mammalian cell entry C-terminal" evidence="4">
    <location>
        <begin position="129"/>
        <end position="315"/>
    </location>
</feature>
<organism evidence="5 6">
    <name type="scientific">Mangrovactinospora gilvigrisea</name>
    <dbReference type="NCBI Taxonomy" id="1428644"/>
    <lineage>
        <taxon>Bacteria</taxon>
        <taxon>Bacillati</taxon>
        <taxon>Actinomycetota</taxon>
        <taxon>Actinomycetes</taxon>
        <taxon>Kitasatosporales</taxon>
        <taxon>Streptomycetaceae</taxon>
        <taxon>Mangrovactinospora</taxon>
    </lineage>
</organism>
<dbReference type="EMBL" id="MLCF01000118">
    <property type="protein sequence ID" value="OIV36045.1"/>
    <property type="molecule type" value="Genomic_DNA"/>
</dbReference>
<proteinExistence type="predicted"/>
<dbReference type="PANTHER" id="PTHR33371">
    <property type="entry name" value="INTERMEMBRANE PHOSPHOLIPID TRANSPORT SYSTEM BINDING PROTEIN MLAD-RELATED"/>
    <property type="match status" value="1"/>
</dbReference>
<gene>
    <name evidence="5" type="ORF">BIV57_18415</name>
</gene>
<feature type="transmembrane region" description="Helical" evidence="2">
    <location>
        <begin position="23"/>
        <end position="41"/>
    </location>
</feature>
<dbReference type="Proteomes" id="UP000243342">
    <property type="component" value="Unassembled WGS sequence"/>
</dbReference>
<keyword evidence="2" id="KW-0812">Transmembrane</keyword>
<dbReference type="InterPro" id="IPR052336">
    <property type="entry name" value="MlaD_Phospholipid_Transporter"/>
</dbReference>
<accession>A0A1J7BBS5</accession>
<dbReference type="AlphaFoldDB" id="A0A1J7BBS5"/>
<sequence>MKAAEADEPDPSAPRRNPAARRAAVIGTVLVLLAAAGYGTATALQPDDRTATALFDHTTGLYAGSDVRVLGVRVGRVTAVKPEGTRVRATLALDPDVHIPQGADAVIVTPSVVADRYIQLTPAYTGGPRMADGALIPASRTATPLEIDQLYSSLSKLADSLGPHGANKNGALSQLISTGAANLDGNGKAIGDALAQLGKATRTLANHKGNLFATIRYLQSFTAMLQRNNTGVATAESQLSDVATFLAADRTDLASALKQLAIALDQVQSFVKDNRAKLKHSIDLITPIAQTLVDQRASLAETLDTVPLAADNVLRAYNPSTRTLDSRGDLNEISMGKILPLPGTDPTTTAGGSTP</sequence>
<dbReference type="Pfam" id="PF02470">
    <property type="entry name" value="MlaD"/>
    <property type="match status" value="1"/>
</dbReference>
<reference evidence="5 6" key="1">
    <citation type="submission" date="2016-10" db="EMBL/GenBank/DDBJ databases">
        <title>Genome sequence of Streptomyces gilvigriseus MUSC 26.</title>
        <authorList>
            <person name="Lee L.-H."/>
            <person name="Ser H.-L."/>
        </authorList>
    </citation>
    <scope>NUCLEOTIDE SEQUENCE [LARGE SCALE GENOMIC DNA]</scope>
    <source>
        <strain evidence="5 6">MUSC 26</strain>
    </source>
</reference>
<evidence type="ECO:0000256" key="1">
    <source>
        <dbReference type="SAM" id="MobiDB-lite"/>
    </source>
</evidence>
<dbReference type="Pfam" id="PF11887">
    <property type="entry name" value="Mce4_CUP1"/>
    <property type="match status" value="1"/>
</dbReference>
<feature type="compositionally biased region" description="Polar residues" evidence="1">
    <location>
        <begin position="345"/>
        <end position="355"/>
    </location>
</feature>
<keyword evidence="2" id="KW-1133">Transmembrane helix</keyword>
<feature type="region of interest" description="Disordered" evidence="1">
    <location>
        <begin position="335"/>
        <end position="355"/>
    </location>
</feature>
<dbReference type="GO" id="GO:0005576">
    <property type="term" value="C:extracellular region"/>
    <property type="evidence" value="ECO:0007669"/>
    <property type="project" value="TreeGrafter"/>
</dbReference>
<evidence type="ECO:0000313" key="5">
    <source>
        <dbReference type="EMBL" id="OIV36045.1"/>
    </source>
</evidence>
<dbReference type="InterPro" id="IPR003399">
    <property type="entry name" value="Mce/MlaD"/>
</dbReference>
<dbReference type="STRING" id="1428644.BIV57_18415"/>
<protein>
    <submittedName>
        <fullName evidence="5">ABC transporter substrate-binding protein</fullName>
    </submittedName>
</protein>
<keyword evidence="2" id="KW-0472">Membrane</keyword>
<evidence type="ECO:0000256" key="2">
    <source>
        <dbReference type="SAM" id="Phobius"/>
    </source>
</evidence>
<dbReference type="InterPro" id="IPR024516">
    <property type="entry name" value="Mce_C"/>
</dbReference>
<dbReference type="NCBIfam" id="TIGR00996">
    <property type="entry name" value="Mtu_fam_mce"/>
    <property type="match status" value="1"/>
</dbReference>
<keyword evidence="6" id="KW-1185">Reference proteome</keyword>